<dbReference type="PANTHER" id="PTHR12756">
    <property type="entry name" value="CYTOSOLIC CARBOXYPEPTIDASE"/>
    <property type="match status" value="1"/>
</dbReference>
<dbReference type="GO" id="GO:0004181">
    <property type="term" value="F:metallocarboxypeptidase activity"/>
    <property type="evidence" value="ECO:0007669"/>
    <property type="project" value="InterPro"/>
</dbReference>
<feature type="domain" description="Peptidase M14" evidence="5">
    <location>
        <begin position="260"/>
        <end position="574"/>
    </location>
</feature>
<gene>
    <name evidence="6" type="ORF">ACAT0790_LOCUS2126</name>
</gene>
<dbReference type="Pfam" id="PF00246">
    <property type="entry name" value="Peptidase_M14"/>
    <property type="match status" value="1"/>
</dbReference>
<sequence>MHFSGQSSPTPLPDKPVAVDVGYGEPSQAQGTKMIKGWEFTSLFDGGNALWCSWTRQEPFKAKPGGVTEDVEYLTFSVEIARDCHGLKLMEKPKASWFYFGVTPERRYKGTVKFSVQGMCEQRDLFAAGYRPWVSSPSSPRWRRLDGDVEVGASKLFHWHCSWKYTFDGTEGMTRFAFCHPYGYGELMSWLNRLDAIFCRPRPRGRMAEARVIDSRRSQREFLERFELGLAEELPEAMATCSASSSSSHDEADAAEGGKAELNYFEDRDWHDDVPRAGTGIYYRRQTVARTPQGRWVEMLTITEEPEDAGDGWPRDELPEEVKQALHSRGAQSAASAKPPLRFPGRPVCFVSSRVHPGETPGQFAANGFLQFVLSDDPRAAQLRRQFVFKIVPMLNPDGVAWGHYRTNTLGCDLNRCYRNPTPEMHEGVFAAKSLLLGWAERGDLLFYMDCHGHAARRGCFLFGNHHCSQAWSSEDALLWNLAYVHSTQLNCPHIDIDACEWSRAIEAKKGRGDTEQEDEVDETSRSDSGRAQIGASCRLYHAYTLECNYHISRTVRPSPDVPGLPPGAYLAQALQGEVREGKRPKPMPYGPREWAAVGEGLAVALLDLHCISAHSRLVDARPPRPLLPPDKDLALVSMGLERLFNALSARHRSAGTPQPVVLHGEGGPSLRRRIFKVVHTPHVYIRDKPAKTGSSLGIRKTGETMAALEVRSDGWIKLDPSELKKLCRKGCTEAYMMVDGTSVGLGVLLADTKQMEPFPIADYMEGGVVAQVAPSIEDVEQGLYPVLRTARPA</sequence>
<evidence type="ECO:0000256" key="3">
    <source>
        <dbReference type="PROSITE-ProRule" id="PRU01379"/>
    </source>
</evidence>
<dbReference type="EMBL" id="HBGE01003555">
    <property type="protein sequence ID" value="CAD9089632.1"/>
    <property type="molecule type" value="Transcribed_RNA"/>
</dbReference>
<accession>A0A7S1KYV4</accession>
<dbReference type="Gene3D" id="2.60.40.3120">
    <property type="match status" value="1"/>
</dbReference>
<proteinExistence type="inferred from homology"/>
<name>A0A7S1KYV4_ALECA</name>
<feature type="active site" description="Proton donor/acceptor" evidence="3">
    <location>
        <position position="547"/>
    </location>
</feature>
<evidence type="ECO:0000259" key="5">
    <source>
        <dbReference type="PROSITE" id="PS52035"/>
    </source>
</evidence>
<dbReference type="AlphaFoldDB" id="A0A7S1KYV4"/>
<evidence type="ECO:0000256" key="2">
    <source>
        <dbReference type="ARBA" id="ARBA00005988"/>
    </source>
</evidence>
<organism evidence="6">
    <name type="scientific">Alexandrium catenella</name>
    <name type="common">Red tide dinoflagellate</name>
    <name type="synonym">Gonyaulax catenella</name>
    <dbReference type="NCBI Taxonomy" id="2925"/>
    <lineage>
        <taxon>Eukaryota</taxon>
        <taxon>Sar</taxon>
        <taxon>Alveolata</taxon>
        <taxon>Dinophyceae</taxon>
        <taxon>Gonyaulacales</taxon>
        <taxon>Pyrocystaceae</taxon>
        <taxon>Alexandrium</taxon>
    </lineage>
</organism>
<dbReference type="PROSITE" id="PS52035">
    <property type="entry name" value="PEPTIDASE_M14"/>
    <property type="match status" value="1"/>
</dbReference>
<dbReference type="PANTHER" id="PTHR12756:SF12">
    <property type="entry name" value="CYTOSOLIC CARBOXYPEPTIDASE-LIKE PROTEIN 5"/>
    <property type="match status" value="1"/>
</dbReference>
<dbReference type="GO" id="GO:0006508">
    <property type="term" value="P:proteolysis"/>
    <property type="evidence" value="ECO:0007669"/>
    <property type="project" value="InterPro"/>
</dbReference>
<protein>
    <recommendedName>
        <fullName evidence="5">Peptidase M14 domain-containing protein</fullName>
    </recommendedName>
</protein>
<dbReference type="InterPro" id="IPR000834">
    <property type="entry name" value="Peptidase_M14"/>
</dbReference>
<reference evidence="6" key="1">
    <citation type="submission" date="2021-01" db="EMBL/GenBank/DDBJ databases">
        <authorList>
            <person name="Corre E."/>
            <person name="Pelletier E."/>
            <person name="Niang G."/>
            <person name="Scheremetjew M."/>
            <person name="Finn R."/>
            <person name="Kale V."/>
            <person name="Holt S."/>
            <person name="Cochrane G."/>
            <person name="Meng A."/>
            <person name="Brown T."/>
            <person name="Cohen L."/>
        </authorList>
    </citation>
    <scope>NUCLEOTIDE SEQUENCE</scope>
    <source>
        <strain evidence="6">OF101</strain>
    </source>
</reference>
<evidence type="ECO:0000256" key="4">
    <source>
        <dbReference type="SAM" id="MobiDB-lite"/>
    </source>
</evidence>
<comment type="cofactor">
    <cofactor evidence="1">
        <name>Zn(2+)</name>
        <dbReference type="ChEBI" id="CHEBI:29105"/>
    </cofactor>
</comment>
<evidence type="ECO:0000256" key="1">
    <source>
        <dbReference type="ARBA" id="ARBA00001947"/>
    </source>
</evidence>
<feature type="region of interest" description="Disordered" evidence="4">
    <location>
        <begin position="509"/>
        <end position="529"/>
    </location>
</feature>
<dbReference type="SUPFAM" id="SSF53187">
    <property type="entry name" value="Zn-dependent exopeptidases"/>
    <property type="match status" value="1"/>
</dbReference>
<comment type="similarity">
    <text evidence="2 3">Belongs to the peptidase M14 family.</text>
</comment>
<dbReference type="GO" id="GO:0008270">
    <property type="term" value="F:zinc ion binding"/>
    <property type="evidence" value="ECO:0007669"/>
    <property type="project" value="InterPro"/>
</dbReference>
<feature type="region of interest" description="Disordered" evidence="4">
    <location>
        <begin position="1"/>
        <end position="23"/>
    </location>
</feature>
<dbReference type="InterPro" id="IPR050821">
    <property type="entry name" value="Cytosolic_carboxypeptidase"/>
</dbReference>
<evidence type="ECO:0000313" key="6">
    <source>
        <dbReference type="EMBL" id="CAD9089632.1"/>
    </source>
</evidence>
<dbReference type="Gene3D" id="3.40.630.10">
    <property type="entry name" value="Zn peptidases"/>
    <property type="match status" value="1"/>
</dbReference>